<evidence type="ECO:0000256" key="1">
    <source>
        <dbReference type="ARBA" id="ARBA00022679"/>
    </source>
</evidence>
<dbReference type="Pfam" id="PF00069">
    <property type="entry name" value="Pkinase"/>
    <property type="match status" value="1"/>
</dbReference>
<reference evidence="11" key="1">
    <citation type="journal article" date="2006" name="PLoS Biol.">
        <title>Macronuclear genome sequence of the ciliate Tetrahymena thermophila, a model eukaryote.</title>
        <authorList>
            <person name="Eisen J.A."/>
            <person name="Coyne R.S."/>
            <person name="Wu M."/>
            <person name="Wu D."/>
            <person name="Thiagarajan M."/>
            <person name="Wortman J.R."/>
            <person name="Badger J.H."/>
            <person name="Ren Q."/>
            <person name="Amedeo P."/>
            <person name="Jones K.M."/>
            <person name="Tallon L.J."/>
            <person name="Delcher A.L."/>
            <person name="Salzberg S.L."/>
            <person name="Silva J.C."/>
            <person name="Haas B.J."/>
            <person name="Majoros W.H."/>
            <person name="Farzad M."/>
            <person name="Carlton J.M."/>
            <person name="Smith R.K. Jr."/>
            <person name="Garg J."/>
            <person name="Pearlman R.E."/>
            <person name="Karrer K.M."/>
            <person name="Sun L."/>
            <person name="Manning G."/>
            <person name="Elde N.C."/>
            <person name="Turkewitz A.P."/>
            <person name="Asai D.J."/>
            <person name="Wilkes D.E."/>
            <person name="Wang Y."/>
            <person name="Cai H."/>
            <person name="Collins K."/>
            <person name="Stewart B.A."/>
            <person name="Lee S.R."/>
            <person name="Wilamowska K."/>
            <person name="Weinberg Z."/>
            <person name="Ruzzo W.L."/>
            <person name="Wloga D."/>
            <person name="Gaertig J."/>
            <person name="Frankel J."/>
            <person name="Tsao C.-C."/>
            <person name="Gorovsky M.A."/>
            <person name="Keeling P.J."/>
            <person name="Waller R.F."/>
            <person name="Patron N.J."/>
            <person name="Cherry J.M."/>
            <person name="Stover N.A."/>
            <person name="Krieger C.J."/>
            <person name="del Toro C."/>
            <person name="Ryder H.F."/>
            <person name="Williamson S.C."/>
            <person name="Barbeau R.A."/>
            <person name="Hamilton E.P."/>
            <person name="Orias E."/>
        </authorList>
    </citation>
    <scope>NUCLEOTIDE SEQUENCE [LARGE SCALE GENOMIC DNA]</scope>
    <source>
        <strain evidence="11">SB210</strain>
    </source>
</reference>
<accession>I7M6V4</accession>
<evidence type="ECO:0000256" key="6">
    <source>
        <dbReference type="ARBA" id="ARBA00037982"/>
    </source>
</evidence>
<evidence type="ECO:0000256" key="7">
    <source>
        <dbReference type="PROSITE-ProRule" id="PRU10141"/>
    </source>
</evidence>
<keyword evidence="8" id="KW-0175">Coiled coil</keyword>
<feature type="coiled-coil region" evidence="8">
    <location>
        <begin position="452"/>
        <end position="479"/>
    </location>
</feature>
<evidence type="ECO:0000256" key="2">
    <source>
        <dbReference type="ARBA" id="ARBA00022741"/>
    </source>
</evidence>
<dbReference type="PROSITE" id="PS00108">
    <property type="entry name" value="PROTEIN_KINASE_ST"/>
    <property type="match status" value="1"/>
</dbReference>
<dbReference type="Gene3D" id="3.30.200.20">
    <property type="entry name" value="Phosphorylase Kinase, domain 1"/>
    <property type="match status" value="1"/>
</dbReference>
<keyword evidence="4 7" id="KW-0067">ATP-binding</keyword>
<protein>
    <submittedName>
        <fullName evidence="10">Serine/Threonine kinase domain protein</fullName>
    </submittedName>
</protein>
<comment type="similarity">
    <text evidence="6">Belongs to the protein kinase superfamily. Ser/Thr protein kinase family. GCN2 subfamily.</text>
</comment>
<dbReference type="InterPro" id="IPR050339">
    <property type="entry name" value="CC_SR_Kinase"/>
</dbReference>
<evidence type="ECO:0000256" key="8">
    <source>
        <dbReference type="SAM" id="Coils"/>
    </source>
</evidence>
<dbReference type="Gene3D" id="1.10.510.10">
    <property type="entry name" value="Transferase(Phosphotransferase) domain 1"/>
    <property type="match status" value="1"/>
</dbReference>
<feature type="binding site" evidence="7">
    <location>
        <position position="93"/>
    </location>
    <ligand>
        <name>ATP</name>
        <dbReference type="ChEBI" id="CHEBI:30616"/>
    </ligand>
</feature>
<dbReference type="EMBL" id="GG662853">
    <property type="protein sequence ID" value="EAR87329.2"/>
    <property type="molecule type" value="Genomic_DNA"/>
</dbReference>
<feature type="coiled-coil region" evidence="8">
    <location>
        <begin position="316"/>
        <end position="347"/>
    </location>
</feature>
<keyword evidence="1" id="KW-0808">Transferase</keyword>
<dbReference type="GO" id="GO:0005634">
    <property type="term" value="C:nucleus"/>
    <property type="evidence" value="ECO:0007669"/>
    <property type="project" value="TreeGrafter"/>
</dbReference>
<keyword evidence="3 10" id="KW-0418">Kinase</keyword>
<dbReference type="GeneID" id="7835087"/>
<evidence type="ECO:0000256" key="5">
    <source>
        <dbReference type="ARBA" id="ARBA00023193"/>
    </source>
</evidence>
<dbReference type="SUPFAM" id="SSF56112">
    <property type="entry name" value="Protein kinase-like (PK-like)"/>
    <property type="match status" value="1"/>
</dbReference>
<dbReference type="InterPro" id="IPR000719">
    <property type="entry name" value="Prot_kinase_dom"/>
</dbReference>
<dbReference type="SMART" id="SM00220">
    <property type="entry name" value="S_TKc"/>
    <property type="match status" value="1"/>
</dbReference>
<dbReference type="Proteomes" id="UP000009168">
    <property type="component" value="Unassembled WGS sequence"/>
</dbReference>
<dbReference type="PROSITE" id="PS00107">
    <property type="entry name" value="PROTEIN_KINASE_ATP"/>
    <property type="match status" value="1"/>
</dbReference>
<dbReference type="InterPro" id="IPR011009">
    <property type="entry name" value="Kinase-like_dom_sf"/>
</dbReference>
<gene>
    <name evidence="10" type="ORF">TTHERM_00058410</name>
</gene>
<dbReference type="PANTHER" id="PTHR11042">
    <property type="entry name" value="EUKARYOTIC TRANSLATION INITIATION FACTOR 2-ALPHA KINASE EIF2-ALPHA KINASE -RELATED"/>
    <property type="match status" value="1"/>
</dbReference>
<evidence type="ECO:0000313" key="10">
    <source>
        <dbReference type="EMBL" id="EAR87329.2"/>
    </source>
</evidence>
<keyword evidence="5" id="KW-0652">Protein synthesis inhibitor</keyword>
<feature type="domain" description="Protein kinase" evidence="9">
    <location>
        <begin position="65"/>
        <end position="326"/>
    </location>
</feature>
<dbReference type="PROSITE" id="PS50011">
    <property type="entry name" value="PROTEIN_KINASE_DOM"/>
    <property type="match status" value="1"/>
</dbReference>
<dbReference type="CDD" id="cd14014">
    <property type="entry name" value="STKc_PknB_like"/>
    <property type="match status" value="1"/>
</dbReference>
<evidence type="ECO:0000256" key="4">
    <source>
        <dbReference type="ARBA" id="ARBA00022840"/>
    </source>
</evidence>
<dbReference type="InParanoid" id="I7M6V4"/>
<organism evidence="10 11">
    <name type="scientific">Tetrahymena thermophila (strain SB210)</name>
    <dbReference type="NCBI Taxonomy" id="312017"/>
    <lineage>
        <taxon>Eukaryota</taxon>
        <taxon>Sar</taxon>
        <taxon>Alveolata</taxon>
        <taxon>Ciliophora</taxon>
        <taxon>Intramacronucleata</taxon>
        <taxon>Oligohymenophorea</taxon>
        <taxon>Hymenostomatida</taxon>
        <taxon>Tetrahymenina</taxon>
        <taxon>Tetrahymenidae</taxon>
        <taxon>Tetrahymena</taxon>
    </lineage>
</organism>
<keyword evidence="2 7" id="KW-0547">Nucleotide-binding</keyword>
<evidence type="ECO:0000259" key="9">
    <source>
        <dbReference type="PROSITE" id="PS50011"/>
    </source>
</evidence>
<dbReference type="InterPro" id="IPR017441">
    <property type="entry name" value="Protein_kinase_ATP_BS"/>
</dbReference>
<dbReference type="GO" id="GO:0005737">
    <property type="term" value="C:cytoplasm"/>
    <property type="evidence" value="ECO:0007669"/>
    <property type="project" value="TreeGrafter"/>
</dbReference>
<dbReference type="GO" id="GO:0005524">
    <property type="term" value="F:ATP binding"/>
    <property type="evidence" value="ECO:0007669"/>
    <property type="project" value="UniProtKB-UniRule"/>
</dbReference>
<sequence>MGSFPTKNQVIQVNTPTQKSRSEKWIKLKERKINLQEMIELGQKINQPLDQIQKAVKHIEKQGIIIEKGLLGSGGGGFVLKACSEWNDHLAVKLMKYSNLEQLKINKREYDILKNINSKYVTKVYQFFTESYESNGYQFIVMERCLYDLKNYIAKKITSKKFLSHQDLYYLCLQLSKGLQELHQKNIIHLDIKPANILLGLDLKWKYADLGVSKVVSEQRKHTNNLIGLTALYSSPEQYQLANTSVTHKVTKSSDIYSLGVVFLQLTGVDVTQKWIIKEKISAHNYDKCLNPYYEEFNNCIIKKMMQYEANDRLQIEEVIDVLKRLQQNKNEEIVKLKNSANQIKHDSLEQQEIVKNNREQLVLQVKTPRESERKQNKGQSDLVKVLKVDKGQSKVKVRPIYNMSLNELFNIEEVQEYKIEPLIPQSQKYRIYSSKKQIFINQNQNENNQSKLNLSDRINNFQSQLQLQKNQFDNVNIEKRLSVKLPQITPFHSSLDISPQLSARNNQKKIEIASFNDLDYYQSCNNIEKKYAYYLSSQKQQQNQLQEIQQYHQKQQYIFISP</sequence>
<dbReference type="GO" id="GO:0017148">
    <property type="term" value="P:negative regulation of translation"/>
    <property type="evidence" value="ECO:0007669"/>
    <property type="project" value="UniProtKB-KW"/>
</dbReference>
<evidence type="ECO:0000256" key="3">
    <source>
        <dbReference type="ARBA" id="ARBA00022777"/>
    </source>
</evidence>
<dbReference type="KEGG" id="tet:TTHERM_00058410"/>
<name>I7M6V4_TETTS</name>
<proteinExistence type="inferred from homology"/>
<dbReference type="OrthoDB" id="312177at2759"/>
<dbReference type="AlphaFoldDB" id="I7M6V4"/>
<dbReference type="GO" id="GO:0004672">
    <property type="term" value="F:protein kinase activity"/>
    <property type="evidence" value="ECO:0007669"/>
    <property type="project" value="InterPro"/>
</dbReference>
<dbReference type="InterPro" id="IPR008271">
    <property type="entry name" value="Ser/Thr_kinase_AS"/>
</dbReference>
<evidence type="ECO:0000313" key="11">
    <source>
        <dbReference type="Proteomes" id="UP000009168"/>
    </source>
</evidence>
<dbReference type="STRING" id="312017.I7M6V4"/>
<keyword evidence="11" id="KW-1185">Reference proteome</keyword>
<dbReference type="RefSeq" id="XP_001007574.2">
    <property type="nucleotide sequence ID" value="XM_001007574.2"/>
</dbReference>